<dbReference type="GO" id="GO:0016020">
    <property type="term" value="C:membrane"/>
    <property type="evidence" value="ECO:0007669"/>
    <property type="project" value="InterPro"/>
</dbReference>
<accession>A0A380K7Q2</accession>
<feature type="transmembrane region" description="Helical" evidence="6">
    <location>
        <begin position="31"/>
        <end position="48"/>
    </location>
</feature>
<comment type="catalytic activity">
    <reaction evidence="1">
        <text>ATP + protein L-histidine = ADP + protein N-phospho-L-histidine.</text>
        <dbReference type="EC" id="2.7.13.3"/>
    </reaction>
</comment>
<evidence type="ECO:0000256" key="1">
    <source>
        <dbReference type="ARBA" id="ARBA00000085"/>
    </source>
</evidence>
<dbReference type="GO" id="GO:0046983">
    <property type="term" value="F:protein dimerization activity"/>
    <property type="evidence" value="ECO:0007669"/>
    <property type="project" value="InterPro"/>
</dbReference>
<evidence type="ECO:0000256" key="3">
    <source>
        <dbReference type="ARBA" id="ARBA00022679"/>
    </source>
</evidence>
<dbReference type="EC" id="2.7.13.3" evidence="2"/>
<keyword evidence="6" id="KW-0812">Transmembrane</keyword>
<dbReference type="Pfam" id="PF07730">
    <property type="entry name" value="HisKA_3"/>
    <property type="match status" value="1"/>
</dbReference>
<evidence type="ECO:0000256" key="5">
    <source>
        <dbReference type="ARBA" id="ARBA00023012"/>
    </source>
</evidence>
<dbReference type="InterPro" id="IPR036890">
    <property type="entry name" value="HATPase_C_sf"/>
</dbReference>
<keyword evidence="4 8" id="KW-0418">Kinase</keyword>
<keyword evidence="6" id="KW-1133">Transmembrane helix</keyword>
<dbReference type="PANTHER" id="PTHR24421:SF63">
    <property type="entry name" value="SENSOR HISTIDINE KINASE DESK"/>
    <property type="match status" value="1"/>
</dbReference>
<gene>
    <name evidence="8" type="primary">desK_1</name>
    <name evidence="8" type="ORF">NCTC12224_00797</name>
</gene>
<feature type="domain" description="Signal transduction histidine kinase subgroup 3 dimerisation and phosphoacceptor" evidence="7">
    <location>
        <begin position="173"/>
        <end position="237"/>
    </location>
</feature>
<reference evidence="8 9" key="1">
    <citation type="submission" date="2018-06" db="EMBL/GenBank/DDBJ databases">
        <authorList>
            <consortium name="Pathogen Informatics"/>
            <person name="Doyle S."/>
        </authorList>
    </citation>
    <scope>NUCLEOTIDE SEQUENCE [LARGE SCALE GENOMIC DNA]</scope>
    <source>
        <strain evidence="8 9">NCTC12224</strain>
    </source>
</reference>
<keyword evidence="5" id="KW-0902">Two-component regulatory system</keyword>
<evidence type="ECO:0000259" key="7">
    <source>
        <dbReference type="Pfam" id="PF07730"/>
    </source>
</evidence>
<feature type="transmembrane region" description="Helical" evidence="6">
    <location>
        <begin position="60"/>
        <end position="84"/>
    </location>
</feature>
<dbReference type="AlphaFoldDB" id="A0A380K7Q2"/>
<evidence type="ECO:0000313" key="9">
    <source>
        <dbReference type="Proteomes" id="UP000254924"/>
    </source>
</evidence>
<keyword evidence="3 8" id="KW-0808">Transferase</keyword>
<dbReference type="EMBL" id="UHFN01000007">
    <property type="protein sequence ID" value="SUN60287.1"/>
    <property type="molecule type" value="Genomic_DNA"/>
</dbReference>
<dbReference type="InterPro" id="IPR011712">
    <property type="entry name" value="Sig_transdc_His_kin_sub3_dim/P"/>
</dbReference>
<dbReference type="InterPro" id="IPR050482">
    <property type="entry name" value="Sensor_HK_TwoCompSys"/>
</dbReference>
<name>A0A380K7Q2_9STRE</name>
<keyword evidence="6" id="KW-0472">Membrane</keyword>
<evidence type="ECO:0000256" key="2">
    <source>
        <dbReference type="ARBA" id="ARBA00012438"/>
    </source>
</evidence>
<dbReference type="Gene3D" id="3.30.565.10">
    <property type="entry name" value="Histidine kinase-like ATPase, C-terminal domain"/>
    <property type="match status" value="1"/>
</dbReference>
<organism evidence="8 9">
    <name type="scientific">Streptococcus hyointestinalis</name>
    <dbReference type="NCBI Taxonomy" id="1337"/>
    <lineage>
        <taxon>Bacteria</taxon>
        <taxon>Bacillati</taxon>
        <taxon>Bacillota</taxon>
        <taxon>Bacilli</taxon>
        <taxon>Lactobacillales</taxon>
        <taxon>Streptococcaceae</taxon>
        <taxon>Streptococcus</taxon>
    </lineage>
</organism>
<feature type="transmembrane region" description="Helical" evidence="6">
    <location>
        <begin position="96"/>
        <end position="119"/>
    </location>
</feature>
<keyword evidence="9" id="KW-1185">Reference proteome</keyword>
<sequence length="367" mass="42358">MKKHPLSFIRYDVALLFLVFALSSIYDWKSAILVIPATILFAIAYLFLVRDILAKCDWLFWLLILAYIYGMVVFGDVNFVWYFFFATNLLVYKFNASWFSWQFILFYLTLFGAVTTVVVRDGMTAVNAMQLLVVLVFIMGITVASKKDHQARLIKQELVEKNRTINILSAENERNRIGRDLHDTLGHTFAMMTLKTELALKQLENKQYESAKQQIEAINRISHESMYEVREIVNNLKYRTVAEELQEIERLFDLSGISLQLTNKLELESLSPVLQSTITMVLRELTNNVVKHSEARHCRLTLGRDSNSKLFIECEDDGVGFKELTGQELKSIRERLQLVNGTSQVVSLRHPTIVRIELQESSGKKSR</sequence>
<dbReference type="Proteomes" id="UP000254924">
    <property type="component" value="Unassembled WGS sequence"/>
</dbReference>
<dbReference type="SUPFAM" id="SSF55874">
    <property type="entry name" value="ATPase domain of HSP90 chaperone/DNA topoisomerase II/histidine kinase"/>
    <property type="match status" value="1"/>
</dbReference>
<dbReference type="GO" id="GO:0000155">
    <property type="term" value="F:phosphorelay sensor kinase activity"/>
    <property type="evidence" value="ECO:0007669"/>
    <property type="project" value="InterPro"/>
</dbReference>
<dbReference type="CDD" id="cd16917">
    <property type="entry name" value="HATPase_UhpB-NarQ-NarX-like"/>
    <property type="match status" value="1"/>
</dbReference>
<feature type="transmembrane region" description="Helical" evidence="6">
    <location>
        <begin position="126"/>
        <end position="145"/>
    </location>
</feature>
<protein>
    <recommendedName>
        <fullName evidence="2">histidine kinase</fullName>
        <ecNumber evidence="2">2.7.13.3</ecNumber>
    </recommendedName>
</protein>
<feature type="transmembrane region" description="Helical" evidence="6">
    <location>
        <begin position="7"/>
        <end position="25"/>
    </location>
</feature>
<dbReference type="PANTHER" id="PTHR24421">
    <property type="entry name" value="NITRATE/NITRITE SENSOR PROTEIN NARX-RELATED"/>
    <property type="match status" value="1"/>
</dbReference>
<dbReference type="Gene3D" id="1.20.5.1930">
    <property type="match status" value="1"/>
</dbReference>
<evidence type="ECO:0000256" key="4">
    <source>
        <dbReference type="ARBA" id="ARBA00022777"/>
    </source>
</evidence>
<evidence type="ECO:0000313" key="8">
    <source>
        <dbReference type="EMBL" id="SUN60287.1"/>
    </source>
</evidence>
<proteinExistence type="predicted"/>
<evidence type="ECO:0000256" key="6">
    <source>
        <dbReference type="SAM" id="Phobius"/>
    </source>
</evidence>